<protein>
    <recommendedName>
        <fullName evidence="2">EamA domain-containing protein</fullName>
    </recommendedName>
</protein>
<evidence type="ECO:0000313" key="3">
    <source>
        <dbReference type="EMBL" id="QHU17919.1"/>
    </source>
</evidence>
<evidence type="ECO:0000256" key="1">
    <source>
        <dbReference type="SAM" id="Phobius"/>
    </source>
</evidence>
<feature type="transmembrane region" description="Helical" evidence="1">
    <location>
        <begin position="127"/>
        <end position="146"/>
    </location>
</feature>
<dbReference type="GO" id="GO:0016020">
    <property type="term" value="C:membrane"/>
    <property type="evidence" value="ECO:0007669"/>
    <property type="project" value="InterPro"/>
</dbReference>
<organism evidence="3">
    <name type="scientific">viral metagenome</name>
    <dbReference type="NCBI Taxonomy" id="1070528"/>
    <lineage>
        <taxon>unclassified sequences</taxon>
        <taxon>metagenomes</taxon>
        <taxon>organismal metagenomes</taxon>
    </lineage>
</organism>
<feature type="transmembrane region" description="Helical" evidence="1">
    <location>
        <begin position="34"/>
        <end position="54"/>
    </location>
</feature>
<keyword evidence="1" id="KW-0812">Transmembrane</keyword>
<dbReference type="Pfam" id="PF00892">
    <property type="entry name" value="EamA"/>
    <property type="match status" value="1"/>
</dbReference>
<dbReference type="InterPro" id="IPR037185">
    <property type="entry name" value="EmrE-like"/>
</dbReference>
<dbReference type="AlphaFoldDB" id="A0A6C0KJY0"/>
<accession>A0A6C0KJY0</accession>
<keyword evidence="1" id="KW-0472">Membrane</keyword>
<proteinExistence type="predicted"/>
<name>A0A6C0KJY0_9ZZZZ</name>
<keyword evidence="1" id="KW-1133">Transmembrane helix</keyword>
<dbReference type="SUPFAM" id="SSF103481">
    <property type="entry name" value="Multidrug resistance efflux transporter EmrE"/>
    <property type="match status" value="1"/>
</dbReference>
<sequence length="152" mass="17334">MYEWILFSFIAALAISLKIIIIHYVNIIGDKKYLEFYIFLSFLCINILLLIYLLCKPQKINLTMFKKNPLLLCVLFAVSILAIITVYFSSMAHMVAPNPAYSATIVNFNVVFVLLLSMYFFNSPINMYTGIGIFLVLCGVIMISIYSNKNSV</sequence>
<feature type="transmembrane region" description="Helical" evidence="1">
    <location>
        <begin position="6"/>
        <end position="27"/>
    </location>
</feature>
<dbReference type="EMBL" id="MN740920">
    <property type="protein sequence ID" value="QHU17919.1"/>
    <property type="molecule type" value="Genomic_DNA"/>
</dbReference>
<reference evidence="3" key="1">
    <citation type="journal article" date="2020" name="Nature">
        <title>Giant virus diversity and host interactions through global metagenomics.</title>
        <authorList>
            <person name="Schulz F."/>
            <person name="Roux S."/>
            <person name="Paez-Espino D."/>
            <person name="Jungbluth S."/>
            <person name="Walsh D.A."/>
            <person name="Denef V.J."/>
            <person name="McMahon K.D."/>
            <person name="Konstantinidis K.T."/>
            <person name="Eloe-Fadrosh E.A."/>
            <person name="Kyrpides N.C."/>
            <person name="Woyke T."/>
        </authorList>
    </citation>
    <scope>NUCLEOTIDE SEQUENCE</scope>
    <source>
        <strain evidence="3">GVMAG-S-3300012919-55</strain>
    </source>
</reference>
<feature type="transmembrane region" description="Helical" evidence="1">
    <location>
        <begin position="69"/>
        <end position="88"/>
    </location>
</feature>
<feature type="transmembrane region" description="Helical" evidence="1">
    <location>
        <begin position="100"/>
        <end position="121"/>
    </location>
</feature>
<dbReference type="InterPro" id="IPR000620">
    <property type="entry name" value="EamA_dom"/>
</dbReference>
<evidence type="ECO:0000259" key="2">
    <source>
        <dbReference type="Pfam" id="PF00892"/>
    </source>
</evidence>
<feature type="domain" description="EamA" evidence="2">
    <location>
        <begin position="4"/>
        <end position="144"/>
    </location>
</feature>